<gene>
    <name evidence="2" type="ORF">PMAYCL1PPCAC_19541</name>
</gene>
<proteinExistence type="predicted"/>
<evidence type="ECO:0008006" key="4">
    <source>
        <dbReference type="Google" id="ProtNLM"/>
    </source>
</evidence>
<organism evidence="2 3">
    <name type="scientific">Pristionchus mayeri</name>
    <dbReference type="NCBI Taxonomy" id="1317129"/>
    <lineage>
        <taxon>Eukaryota</taxon>
        <taxon>Metazoa</taxon>
        <taxon>Ecdysozoa</taxon>
        <taxon>Nematoda</taxon>
        <taxon>Chromadorea</taxon>
        <taxon>Rhabditida</taxon>
        <taxon>Rhabditina</taxon>
        <taxon>Diplogasteromorpha</taxon>
        <taxon>Diplogasteroidea</taxon>
        <taxon>Neodiplogasteridae</taxon>
        <taxon>Pristionchus</taxon>
    </lineage>
</organism>
<feature type="transmembrane region" description="Helical" evidence="1">
    <location>
        <begin position="24"/>
        <end position="41"/>
    </location>
</feature>
<dbReference type="PANTHER" id="PTHR22941">
    <property type="entry name" value="SERPENTINE RECEPTOR"/>
    <property type="match status" value="1"/>
</dbReference>
<keyword evidence="1" id="KW-0472">Membrane</keyword>
<evidence type="ECO:0000256" key="1">
    <source>
        <dbReference type="SAM" id="Phobius"/>
    </source>
</evidence>
<keyword evidence="1" id="KW-0812">Transmembrane</keyword>
<name>A0AAN5CRK7_9BILA</name>
<dbReference type="InterPro" id="IPR053220">
    <property type="entry name" value="Nematode_rcpt-like_serp_H"/>
</dbReference>
<accession>A0AAN5CRK7</accession>
<feature type="transmembrane region" description="Helical" evidence="1">
    <location>
        <begin position="138"/>
        <end position="159"/>
    </location>
</feature>
<evidence type="ECO:0000313" key="2">
    <source>
        <dbReference type="EMBL" id="GMR49346.1"/>
    </source>
</evidence>
<dbReference type="EMBL" id="BTRK01000004">
    <property type="protein sequence ID" value="GMR49346.1"/>
    <property type="molecule type" value="Genomic_DNA"/>
</dbReference>
<feature type="non-terminal residue" evidence="2">
    <location>
        <position position="160"/>
    </location>
</feature>
<comment type="caution">
    <text evidence="2">The sequence shown here is derived from an EMBL/GenBank/DDBJ whole genome shotgun (WGS) entry which is preliminary data.</text>
</comment>
<keyword evidence="3" id="KW-1185">Reference proteome</keyword>
<protein>
    <recommendedName>
        <fullName evidence="4">G protein-coupled receptor</fullName>
    </recommendedName>
</protein>
<reference evidence="3" key="1">
    <citation type="submission" date="2022-10" db="EMBL/GenBank/DDBJ databases">
        <title>Genome assembly of Pristionchus species.</title>
        <authorList>
            <person name="Yoshida K."/>
            <person name="Sommer R.J."/>
        </authorList>
    </citation>
    <scope>NUCLEOTIDE SEQUENCE [LARGE SCALE GENOMIC DNA]</scope>
    <source>
        <strain evidence="3">RS5460</strain>
    </source>
</reference>
<feature type="transmembrane region" description="Helical" evidence="1">
    <location>
        <begin position="93"/>
        <end position="117"/>
    </location>
</feature>
<dbReference type="Proteomes" id="UP001328107">
    <property type="component" value="Unassembled WGS sequence"/>
</dbReference>
<keyword evidence="1" id="KW-1133">Transmembrane helix</keyword>
<dbReference type="PANTHER" id="PTHR22941:SF26">
    <property type="entry name" value="SERPENTINE RECEPTOR, CLASS H"/>
    <property type="match status" value="1"/>
</dbReference>
<evidence type="ECO:0000313" key="3">
    <source>
        <dbReference type="Proteomes" id="UP001328107"/>
    </source>
</evidence>
<dbReference type="AlphaFoldDB" id="A0AAN5CRK7"/>
<sequence>MSCVGLCIYPPEPFLHYFMRVSKLALTFLSIGMACLCAFIIRKTTSVSSDYSNQLYIIIIVSTQFDAYSQLVLDPQYTTSTFCIYRDAPLINIPLNVAWGFMIWILLVTLHPSAYFACFLHRHQIIAPPDSIFKLNRFARSAILTIIAMPCLSYGYSYYV</sequence>